<dbReference type="GO" id="GO:0009507">
    <property type="term" value="C:chloroplast"/>
    <property type="evidence" value="ECO:0007669"/>
    <property type="project" value="TreeGrafter"/>
</dbReference>
<evidence type="ECO:0000313" key="2">
    <source>
        <dbReference type="EMBL" id="TQD82042.1"/>
    </source>
</evidence>
<name>A0A540L6Z4_MALBA</name>
<dbReference type="Pfam" id="PF19310">
    <property type="entry name" value="TOP_N"/>
    <property type="match status" value="1"/>
</dbReference>
<dbReference type="EMBL" id="VIEB01000741">
    <property type="protein sequence ID" value="TQD82042.1"/>
    <property type="molecule type" value="Genomic_DNA"/>
</dbReference>
<dbReference type="Gene3D" id="1.10.1370.40">
    <property type="match status" value="1"/>
</dbReference>
<protein>
    <recommendedName>
        <fullName evidence="1">Oligopeptidase A N-terminal domain-containing protein</fullName>
    </recommendedName>
</protein>
<dbReference type="GO" id="GO:0004222">
    <property type="term" value="F:metalloendopeptidase activity"/>
    <property type="evidence" value="ECO:0007669"/>
    <property type="project" value="InterPro"/>
</dbReference>
<sequence>MAASAAANEALSANPLLQDFDFSHFDVVNPQHVCPGIRALLKKLDGDLEELERTVEPTWTKLVVPLEKIFDRLSVVWGLVNHLKVVKDSSELRSAIEEV</sequence>
<gene>
    <name evidence="2" type="ORF">C1H46_032392</name>
</gene>
<evidence type="ECO:0000259" key="1">
    <source>
        <dbReference type="Pfam" id="PF19310"/>
    </source>
</evidence>
<dbReference type="InterPro" id="IPR045666">
    <property type="entry name" value="OpdA_N"/>
</dbReference>
<dbReference type="AlphaFoldDB" id="A0A540L6Z4"/>
<dbReference type="InterPro" id="IPR045090">
    <property type="entry name" value="Pept_M3A_M3B"/>
</dbReference>
<keyword evidence="3" id="KW-1185">Reference proteome</keyword>
<accession>A0A540L6Z4</accession>
<reference evidence="2 3" key="1">
    <citation type="journal article" date="2019" name="G3 (Bethesda)">
        <title>Sequencing of a Wild Apple (Malus baccata) Genome Unravels the Differences Between Cultivated and Wild Apple Species Regarding Disease Resistance and Cold Tolerance.</title>
        <authorList>
            <person name="Chen X."/>
        </authorList>
    </citation>
    <scope>NUCLEOTIDE SEQUENCE [LARGE SCALE GENOMIC DNA]</scope>
    <source>
        <strain evidence="3">cv. Shandingzi</strain>
        <tissue evidence="2">Leaves</tissue>
    </source>
</reference>
<dbReference type="GO" id="GO:0006518">
    <property type="term" value="P:peptide metabolic process"/>
    <property type="evidence" value="ECO:0007669"/>
    <property type="project" value="TreeGrafter"/>
</dbReference>
<dbReference type="Proteomes" id="UP000315295">
    <property type="component" value="Unassembled WGS sequence"/>
</dbReference>
<dbReference type="STRING" id="106549.A0A540L6Z4"/>
<dbReference type="PANTHER" id="PTHR11804">
    <property type="entry name" value="PROTEASE M3 THIMET OLIGOPEPTIDASE-RELATED"/>
    <property type="match status" value="1"/>
</dbReference>
<comment type="caution">
    <text evidence="2">The sequence shown here is derived from an EMBL/GenBank/DDBJ whole genome shotgun (WGS) entry which is preliminary data.</text>
</comment>
<evidence type="ECO:0000313" key="3">
    <source>
        <dbReference type="Proteomes" id="UP000315295"/>
    </source>
</evidence>
<dbReference type="GO" id="GO:0006508">
    <property type="term" value="P:proteolysis"/>
    <property type="evidence" value="ECO:0007669"/>
    <property type="project" value="InterPro"/>
</dbReference>
<feature type="domain" description="Oligopeptidase A N-terminal" evidence="1">
    <location>
        <begin position="37"/>
        <end position="99"/>
    </location>
</feature>
<proteinExistence type="predicted"/>
<dbReference type="PANTHER" id="PTHR11804:SF83">
    <property type="entry name" value="LD37516P"/>
    <property type="match status" value="1"/>
</dbReference>
<organism evidence="2 3">
    <name type="scientific">Malus baccata</name>
    <name type="common">Siberian crab apple</name>
    <name type="synonym">Pyrus baccata</name>
    <dbReference type="NCBI Taxonomy" id="106549"/>
    <lineage>
        <taxon>Eukaryota</taxon>
        <taxon>Viridiplantae</taxon>
        <taxon>Streptophyta</taxon>
        <taxon>Embryophyta</taxon>
        <taxon>Tracheophyta</taxon>
        <taxon>Spermatophyta</taxon>
        <taxon>Magnoliopsida</taxon>
        <taxon>eudicotyledons</taxon>
        <taxon>Gunneridae</taxon>
        <taxon>Pentapetalae</taxon>
        <taxon>rosids</taxon>
        <taxon>fabids</taxon>
        <taxon>Rosales</taxon>
        <taxon>Rosaceae</taxon>
        <taxon>Amygdaloideae</taxon>
        <taxon>Maleae</taxon>
        <taxon>Malus</taxon>
    </lineage>
</organism>
<dbReference type="SUPFAM" id="SSF55486">
    <property type="entry name" value="Metalloproteases ('zincins'), catalytic domain"/>
    <property type="match status" value="1"/>
</dbReference>